<dbReference type="Pfam" id="PF14530">
    <property type="entry name" value="DUF4439"/>
    <property type="match status" value="1"/>
</dbReference>
<evidence type="ECO:0000313" key="3">
    <source>
        <dbReference type="EMBL" id="RFS85918.1"/>
    </source>
</evidence>
<dbReference type="InterPro" id="IPR029447">
    <property type="entry name" value="DUF4439"/>
</dbReference>
<keyword evidence="4" id="KW-1185">Reference proteome</keyword>
<feature type="region of interest" description="Disordered" evidence="1">
    <location>
        <begin position="146"/>
        <end position="166"/>
    </location>
</feature>
<dbReference type="AlphaFoldDB" id="A0A372GKM7"/>
<reference evidence="3 4" key="1">
    <citation type="submission" date="2018-08" db="EMBL/GenBank/DDBJ databases">
        <title>Actinomadura spongicola sp. nov., isolated from marine sponge Leucetta chagosensis.</title>
        <authorList>
            <person name="Li L."/>
            <person name="Lin H.W."/>
        </authorList>
    </citation>
    <scope>NUCLEOTIDE SEQUENCE [LARGE SCALE GENOMIC DNA]</scope>
    <source>
        <strain evidence="3 4">LHW52907</strain>
    </source>
</reference>
<evidence type="ECO:0000256" key="1">
    <source>
        <dbReference type="SAM" id="MobiDB-lite"/>
    </source>
</evidence>
<sequence length="166" mass="17399">MVVRRAVRDQAPPVRSKADTEAVQRVLAAEHAAVYGYGVLGARLGGAARETAKAVWNAHRTRRDELMSALPAAPVAAAPAYRLPFTVTSPRAAARLAAVLEEDLVPAYVGLAGASTPELRAFAADGARRAMARSAAWRVRANEPAPRAAFPGLPATALSPRSEPGE</sequence>
<gene>
    <name evidence="3" type="ORF">D0T12_11755</name>
</gene>
<proteinExistence type="predicted"/>
<dbReference type="SUPFAM" id="SSF47240">
    <property type="entry name" value="Ferritin-like"/>
    <property type="match status" value="1"/>
</dbReference>
<accession>A0A372GKM7</accession>
<dbReference type="InterPro" id="IPR009078">
    <property type="entry name" value="Ferritin-like_SF"/>
</dbReference>
<feature type="domain" description="DUF4439" evidence="2">
    <location>
        <begin position="22"/>
        <end position="154"/>
    </location>
</feature>
<organism evidence="3 4">
    <name type="scientific">Actinomadura spongiicola</name>
    <dbReference type="NCBI Taxonomy" id="2303421"/>
    <lineage>
        <taxon>Bacteria</taxon>
        <taxon>Bacillati</taxon>
        <taxon>Actinomycetota</taxon>
        <taxon>Actinomycetes</taxon>
        <taxon>Streptosporangiales</taxon>
        <taxon>Thermomonosporaceae</taxon>
        <taxon>Actinomadura</taxon>
    </lineage>
</organism>
<comment type="caution">
    <text evidence="3">The sequence shown here is derived from an EMBL/GenBank/DDBJ whole genome shotgun (WGS) entry which is preliminary data.</text>
</comment>
<dbReference type="Gene3D" id="1.20.1260.10">
    <property type="match status" value="1"/>
</dbReference>
<dbReference type="Proteomes" id="UP000262882">
    <property type="component" value="Unassembled WGS sequence"/>
</dbReference>
<evidence type="ECO:0000259" key="2">
    <source>
        <dbReference type="Pfam" id="PF14530"/>
    </source>
</evidence>
<evidence type="ECO:0000313" key="4">
    <source>
        <dbReference type="Proteomes" id="UP000262882"/>
    </source>
</evidence>
<protein>
    <submittedName>
        <fullName evidence="3">DUF4439 domain-containing protein</fullName>
    </submittedName>
</protein>
<dbReference type="EMBL" id="QVNQ01000003">
    <property type="protein sequence ID" value="RFS85918.1"/>
    <property type="molecule type" value="Genomic_DNA"/>
</dbReference>
<dbReference type="OrthoDB" id="3855078at2"/>
<name>A0A372GKM7_9ACTN</name>
<dbReference type="InterPro" id="IPR012347">
    <property type="entry name" value="Ferritin-like"/>
</dbReference>